<evidence type="ECO:0008006" key="3">
    <source>
        <dbReference type="Google" id="ProtNLM"/>
    </source>
</evidence>
<comment type="caution">
    <text evidence="1">The sequence shown here is derived from an EMBL/GenBank/DDBJ whole genome shotgun (WGS) entry which is preliminary data.</text>
</comment>
<protein>
    <recommendedName>
        <fullName evidence="3">Tetratricopeptide repeat protein</fullName>
    </recommendedName>
</protein>
<feature type="non-terminal residue" evidence="1">
    <location>
        <position position="79"/>
    </location>
</feature>
<evidence type="ECO:0000313" key="1">
    <source>
        <dbReference type="EMBL" id="CAF1690050.1"/>
    </source>
</evidence>
<sequence>MGHRLILADIDSALEFVSKALEIRLLVLKSDDVNIAFSHYDMYVLYEHVEKFDAAIEHLQKAMDIFEKHINNEQNYQFN</sequence>
<name>A0A816HLV0_ADIRI</name>
<dbReference type="Proteomes" id="UP000663828">
    <property type="component" value="Unassembled WGS sequence"/>
</dbReference>
<gene>
    <name evidence="1" type="ORF">XAT740_LOCUS63571</name>
</gene>
<accession>A0A816HLV0</accession>
<dbReference type="SUPFAM" id="SSF48452">
    <property type="entry name" value="TPR-like"/>
    <property type="match status" value="1"/>
</dbReference>
<dbReference type="Gene3D" id="1.25.40.10">
    <property type="entry name" value="Tetratricopeptide repeat domain"/>
    <property type="match status" value="1"/>
</dbReference>
<reference evidence="1" key="1">
    <citation type="submission" date="2021-02" db="EMBL/GenBank/DDBJ databases">
        <authorList>
            <person name="Nowell W R."/>
        </authorList>
    </citation>
    <scope>NUCLEOTIDE SEQUENCE</scope>
</reference>
<evidence type="ECO:0000313" key="2">
    <source>
        <dbReference type="Proteomes" id="UP000663828"/>
    </source>
</evidence>
<dbReference type="InterPro" id="IPR011990">
    <property type="entry name" value="TPR-like_helical_dom_sf"/>
</dbReference>
<proteinExistence type="predicted"/>
<dbReference type="Pfam" id="PF13424">
    <property type="entry name" value="TPR_12"/>
    <property type="match status" value="1"/>
</dbReference>
<dbReference type="AlphaFoldDB" id="A0A816HLV0"/>
<organism evidence="1 2">
    <name type="scientific">Adineta ricciae</name>
    <name type="common">Rotifer</name>
    <dbReference type="NCBI Taxonomy" id="249248"/>
    <lineage>
        <taxon>Eukaryota</taxon>
        <taxon>Metazoa</taxon>
        <taxon>Spiralia</taxon>
        <taxon>Gnathifera</taxon>
        <taxon>Rotifera</taxon>
        <taxon>Eurotatoria</taxon>
        <taxon>Bdelloidea</taxon>
        <taxon>Adinetida</taxon>
        <taxon>Adinetidae</taxon>
        <taxon>Adineta</taxon>
    </lineage>
</organism>
<keyword evidence="2" id="KW-1185">Reference proteome</keyword>
<dbReference type="EMBL" id="CAJNOR010019909">
    <property type="protein sequence ID" value="CAF1690050.1"/>
    <property type="molecule type" value="Genomic_DNA"/>
</dbReference>